<feature type="domain" description="CSC1/OSCA1-like N-terminal transmembrane" evidence="10">
    <location>
        <begin position="13"/>
        <end position="186"/>
    </location>
</feature>
<name>A0A507FPR4_9FUNG</name>
<evidence type="ECO:0000256" key="5">
    <source>
        <dbReference type="ARBA" id="ARBA00022989"/>
    </source>
</evidence>
<evidence type="ECO:0000259" key="9">
    <source>
        <dbReference type="Pfam" id="PF02714"/>
    </source>
</evidence>
<keyword evidence="3" id="KW-0813">Transport</keyword>
<evidence type="ECO:0000256" key="7">
    <source>
        <dbReference type="SAM" id="MobiDB-lite"/>
    </source>
</evidence>
<dbReference type="InterPro" id="IPR032880">
    <property type="entry name" value="CSC1/OSCA1-like_N"/>
</dbReference>
<organism evidence="12 13">
    <name type="scientific">Chytriomyces confervae</name>
    <dbReference type="NCBI Taxonomy" id="246404"/>
    <lineage>
        <taxon>Eukaryota</taxon>
        <taxon>Fungi</taxon>
        <taxon>Fungi incertae sedis</taxon>
        <taxon>Chytridiomycota</taxon>
        <taxon>Chytridiomycota incertae sedis</taxon>
        <taxon>Chytridiomycetes</taxon>
        <taxon>Chytridiales</taxon>
        <taxon>Chytriomycetaceae</taxon>
        <taxon>Chytriomyces</taxon>
    </lineage>
</organism>
<dbReference type="STRING" id="246404.A0A507FPR4"/>
<evidence type="ECO:0008006" key="14">
    <source>
        <dbReference type="Google" id="ProtNLM"/>
    </source>
</evidence>
<dbReference type="Pfam" id="PF14703">
    <property type="entry name" value="PHM7_cyt"/>
    <property type="match status" value="1"/>
</dbReference>
<dbReference type="Pfam" id="PF13967">
    <property type="entry name" value="RSN1_TM"/>
    <property type="match status" value="1"/>
</dbReference>
<feature type="transmembrane region" description="Helical" evidence="8">
    <location>
        <begin position="622"/>
        <end position="641"/>
    </location>
</feature>
<feature type="transmembrane region" description="Helical" evidence="8">
    <location>
        <begin position="91"/>
        <end position="112"/>
    </location>
</feature>
<evidence type="ECO:0000256" key="3">
    <source>
        <dbReference type="ARBA" id="ARBA00022448"/>
    </source>
</evidence>
<dbReference type="InterPro" id="IPR027815">
    <property type="entry name" value="CSC1/OSCA1-like_cyt"/>
</dbReference>
<evidence type="ECO:0000259" key="11">
    <source>
        <dbReference type="Pfam" id="PF14703"/>
    </source>
</evidence>
<gene>
    <name evidence="12" type="ORF">CcCBS67573_g00417</name>
</gene>
<evidence type="ECO:0000256" key="6">
    <source>
        <dbReference type="ARBA" id="ARBA00023136"/>
    </source>
</evidence>
<feature type="region of interest" description="Disordered" evidence="7">
    <location>
        <begin position="904"/>
        <end position="1031"/>
    </location>
</feature>
<keyword evidence="13" id="KW-1185">Reference proteome</keyword>
<evidence type="ECO:0000256" key="2">
    <source>
        <dbReference type="ARBA" id="ARBA00007779"/>
    </source>
</evidence>
<feature type="compositionally biased region" description="Low complexity" evidence="7">
    <location>
        <begin position="958"/>
        <end position="969"/>
    </location>
</feature>
<protein>
    <recommendedName>
        <fullName evidence="14">CSC1/OSCA1-like 7TM region domain-containing protein</fullName>
    </recommendedName>
</protein>
<dbReference type="OrthoDB" id="2150324at2759"/>
<feature type="domain" description="CSC1/OSCA1-like 7TM region" evidence="9">
    <location>
        <begin position="395"/>
        <end position="669"/>
    </location>
</feature>
<feature type="transmembrane region" description="Helical" evidence="8">
    <location>
        <begin position="687"/>
        <end position="707"/>
    </location>
</feature>
<evidence type="ECO:0000256" key="1">
    <source>
        <dbReference type="ARBA" id="ARBA00004141"/>
    </source>
</evidence>
<evidence type="ECO:0000256" key="4">
    <source>
        <dbReference type="ARBA" id="ARBA00022692"/>
    </source>
</evidence>
<feature type="domain" description="CSC1/OSCA1-like cytosolic" evidence="11">
    <location>
        <begin position="210"/>
        <end position="384"/>
    </location>
</feature>
<comment type="similarity">
    <text evidence="2">Belongs to the CSC1 (TC 1.A.17) family.</text>
</comment>
<dbReference type="Proteomes" id="UP000320333">
    <property type="component" value="Unassembled WGS sequence"/>
</dbReference>
<feature type="transmembrane region" description="Helical" evidence="8">
    <location>
        <begin position="450"/>
        <end position="470"/>
    </location>
</feature>
<comment type="subcellular location">
    <subcellularLocation>
        <location evidence="1">Membrane</location>
        <topology evidence="1">Multi-pass membrane protein</topology>
    </subcellularLocation>
</comment>
<feature type="transmembrane region" description="Helical" evidence="8">
    <location>
        <begin position="595"/>
        <end position="616"/>
    </location>
</feature>
<dbReference type="GO" id="GO:0005886">
    <property type="term" value="C:plasma membrane"/>
    <property type="evidence" value="ECO:0007669"/>
    <property type="project" value="TreeGrafter"/>
</dbReference>
<evidence type="ECO:0000313" key="13">
    <source>
        <dbReference type="Proteomes" id="UP000320333"/>
    </source>
</evidence>
<dbReference type="EMBL" id="QEAP01000006">
    <property type="protein sequence ID" value="TPX78274.1"/>
    <property type="molecule type" value="Genomic_DNA"/>
</dbReference>
<feature type="transmembrane region" description="Helical" evidence="8">
    <location>
        <begin position="653"/>
        <end position="675"/>
    </location>
</feature>
<proteinExistence type="inferred from homology"/>
<dbReference type="PANTHER" id="PTHR13018:SF139">
    <property type="entry name" value="PHOSPHATE METABOLISM PROTEIN 7"/>
    <property type="match status" value="1"/>
</dbReference>
<feature type="transmembrane region" description="Helical" evidence="8">
    <location>
        <begin position="12"/>
        <end position="34"/>
    </location>
</feature>
<feature type="transmembrane region" description="Helical" evidence="8">
    <location>
        <begin position="491"/>
        <end position="511"/>
    </location>
</feature>
<comment type="caution">
    <text evidence="12">The sequence shown here is derived from an EMBL/GenBank/DDBJ whole genome shotgun (WGS) entry which is preliminary data.</text>
</comment>
<dbReference type="InterPro" id="IPR003864">
    <property type="entry name" value="CSC1/OSCA1-like_7TM"/>
</dbReference>
<evidence type="ECO:0000313" key="12">
    <source>
        <dbReference type="EMBL" id="TPX78274.1"/>
    </source>
</evidence>
<feature type="compositionally biased region" description="Basic and acidic residues" evidence="7">
    <location>
        <begin position="904"/>
        <end position="916"/>
    </location>
</feature>
<feature type="transmembrane region" description="Helical" evidence="8">
    <location>
        <begin position="548"/>
        <end position="569"/>
    </location>
</feature>
<dbReference type="PANTHER" id="PTHR13018">
    <property type="entry name" value="PROBABLE MEMBRANE PROTEIN DUF221-RELATED"/>
    <property type="match status" value="1"/>
</dbReference>
<sequence length="1031" mass="113964">MAKTEGDFSLQGVLTAFMVQLLIAFGCIVGFSLLRPANKVVYQPRLKFASDEKKPPPLGATPTAWVAPIMREDSAKGLSKLGLDAVIFLKFVKYCFVLFCSLTILGIPYIAINANFQRITGDVANTGTAVNTTDPAVRKDIDNSNILGTSLVVLSISQLDVESPWYWMPTGIAWFFSLSVYFMLYRMYYVYRIYRTDYFNSSSFQNSLHQKTLLLTDVPDHLRNEAALSRYMSSQSNTAPSQIIVNRSVPTLAKLVAEHEKITKKFEAVLNKYLADPANLPAKRPTINLGNDPVKGLTGSVDAIQFLGDRLNDLEEKIYRIRAQPDADHPANSAGFASYENVIKAHEVAQHWGDAARKFTKSDAMLKPISAKLSPKFDDIIWDNIGMAPAERATRRLVALGLTAGISVGWVIVAGLITPLSNLTTVFSNNPSVVAWLAANPRVTSFLQTFLVPVLLAILNFLLPIVLKIVTRMQGAKSNAGVERSVLYKLFTFNMVQIFLFTAGSALLTAYRQPRIEGVSITDDFKFKITGAITGLAGNSNFYISVLASYYAGYGIEIIQGLPLVGSFIRRRFYKLTPRDQFALNQPPSFDFTRVYGTLLIAFTIALTFSVVAPIILPFSALFFGLAFVVMKYQLLYVYEIKNESHGTYFLKIFNILAFSIGFFQLLTLTVIFAANRASASASVNNVKQWMVLAPLPFVTGALWLVFRMWLFPTAIYCTATLGSQGIPPRQKLEGEAATLEDRVFNPALVKPLMKVWVAHKSAHLLPSLYKPRYANIDEYEAEHPEHSQAAKPKRRQWVKGLPSLAGKKKEIAQIKAVRKAGTLKRTAGTKQDGWDDDEVRVGGVGGRAGGESYALHTYGDNRATSALSVESNSALIHNNRVGAVGPSDLDSSSEDLLPPEEMEALRILEQEERRGQASGPSAPPQSSSSGQGGRYQTFGTSGASTRAVPGQYTQEPQQSYDQRQNQYQGSQYATNDDNGRHARAPQDYGRQQSPPRKQSLPRSPVRGQSVQEQTERTPVAPPRRSRTDRK</sequence>
<dbReference type="GO" id="GO:0005227">
    <property type="term" value="F:calcium-activated cation channel activity"/>
    <property type="evidence" value="ECO:0007669"/>
    <property type="project" value="InterPro"/>
</dbReference>
<feature type="transmembrane region" description="Helical" evidence="8">
    <location>
        <begin position="397"/>
        <end position="417"/>
    </location>
</feature>
<dbReference type="Pfam" id="PF02714">
    <property type="entry name" value="RSN1_7TM"/>
    <property type="match status" value="1"/>
</dbReference>
<feature type="transmembrane region" description="Helical" evidence="8">
    <location>
        <begin position="165"/>
        <end position="185"/>
    </location>
</feature>
<dbReference type="InterPro" id="IPR045122">
    <property type="entry name" value="Csc1-like"/>
</dbReference>
<keyword evidence="5 8" id="KW-1133">Transmembrane helix</keyword>
<feature type="compositionally biased region" description="Low complexity" evidence="7">
    <location>
        <begin position="917"/>
        <end position="930"/>
    </location>
</feature>
<evidence type="ECO:0000259" key="10">
    <source>
        <dbReference type="Pfam" id="PF13967"/>
    </source>
</evidence>
<keyword evidence="4 8" id="KW-0812">Transmembrane</keyword>
<keyword evidence="6 8" id="KW-0472">Membrane</keyword>
<dbReference type="PROSITE" id="PS51257">
    <property type="entry name" value="PROKAR_LIPOPROTEIN"/>
    <property type="match status" value="1"/>
</dbReference>
<reference evidence="12 13" key="1">
    <citation type="journal article" date="2019" name="Sci. Rep.">
        <title>Comparative genomics of chytrid fungi reveal insights into the obligate biotrophic and pathogenic lifestyle of Synchytrium endobioticum.</title>
        <authorList>
            <person name="van de Vossenberg B.T.L.H."/>
            <person name="Warris S."/>
            <person name="Nguyen H.D.T."/>
            <person name="van Gent-Pelzer M.P.E."/>
            <person name="Joly D.L."/>
            <person name="van de Geest H.C."/>
            <person name="Bonants P.J.M."/>
            <person name="Smith D.S."/>
            <person name="Levesque C.A."/>
            <person name="van der Lee T.A.J."/>
        </authorList>
    </citation>
    <scope>NUCLEOTIDE SEQUENCE [LARGE SCALE GENOMIC DNA]</scope>
    <source>
        <strain evidence="12 13">CBS 675.73</strain>
    </source>
</reference>
<dbReference type="AlphaFoldDB" id="A0A507FPR4"/>
<accession>A0A507FPR4</accession>
<evidence type="ECO:0000256" key="8">
    <source>
        <dbReference type="SAM" id="Phobius"/>
    </source>
</evidence>